<gene>
    <name evidence="3" type="ORF">HannXRQ_Chr02g0035881</name>
    <name evidence="2" type="ORF">HanXRQr2_Chr08g0360261</name>
</gene>
<sequence>MAKVLWVEDEDNGHPGCISNIFHVKKKILPHRKGNRKYKKKSDYHNYFEVLKLFDAETSHIMVDQSNKKTFPTLKRSLKARIKAFISEVNDKEQEQEQDQDFVSSPKLQRTYSIHHLETNEWVHPIIFFPENVTETSKTHVDLTNPQVNDSWDILEMFKVDKEIFINTLQNRSLSSITEPKLAKSVSRNLMPMKLEDKLNESYSVSKAEKMRNSHDDDVIRLRRVSSLNESATRYFDFGISKEATMRASRSLKSTYASANLLMNDLSQGSCDAYFVRSCSRNERSTVSLSLHNDQISQEITQESSVLVTEYHTPDEKVKILQGFQENFEKEIKTINNKKQMGSSTKDDDFTYVKKILERSGYIKNGFQQTWHSTNPPLDPFVFQQIESHYVHDPERFAEEVNELSHRLLIFDLVDEVLLTMYERSCTYYPKELSSYCHISPAPNGSLVFDEVWKSVSRLLDFEHDINESLNDIVTCDLKSDDGWMNLQLDYECVGLDLEDLILDEVLEEVVFELI</sequence>
<dbReference type="OMA" id="CMGGIFN"/>
<protein>
    <recommendedName>
        <fullName evidence="1">DUF4378 domain-containing protein</fullName>
    </recommendedName>
</protein>
<dbReference type="EMBL" id="MNCJ02000323">
    <property type="protein sequence ID" value="KAF5797147.1"/>
    <property type="molecule type" value="Genomic_DNA"/>
</dbReference>
<name>A0A251VE86_HELAN</name>
<evidence type="ECO:0000259" key="1">
    <source>
        <dbReference type="Pfam" id="PF14309"/>
    </source>
</evidence>
<proteinExistence type="predicted"/>
<reference evidence="2 4" key="1">
    <citation type="journal article" date="2017" name="Nature">
        <title>The sunflower genome provides insights into oil metabolism, flowering and Asterid evolution.</title>
        <authorList>
            <person name="Badouin H."/>
            <person name="Gouzy J."/>
            <person name="Grassa C.J."/>
            <person name="Murat F."/>
            <person name="Staton S.E."/>
            <person name="Cottret L."/>
            <person name="Lelandais-Briere C."/>
            <person name="Owens G.L."/>
            <person name="Carrere S."/>
            <person name="Mayjonade B."/>
            <person name="Legrand L."/>
            <person name="Gill N."/>
            <person name="Kane N.C."/>
            <person name="Bowers J.E."/>
            <person name="Hubner S."/>
            <person name="Bellec A."/>
            <person name="Berard A."/>
            <person name="Berges H."/>
            <person name="Blanchet N."/>
            <person name="Boniface M.C."/>
            <person name="Brunel D."/>
            <person name="Catrice O."/>
            <person name="Chaidir N."/>
            <person name="Claudel C."/>
            <person name="Donnadieu C."/>
            <person name="Faraut T."/>
            <person name="Fievet G."/>
            <person name="Helmstetter N."/>
            <person name="King M."/>
            <person name="Knapp S.J."/>
            <person name="Lai Z."/>
            <person name="Le Paslier M.C."/>
            <person name="Lippi Y."/>
            <person name="Lorenzon L."/>
            <person name="Mandel J.R."/>
            <person name="Marage G."/>
            <person name="Marchand G."/>
            <person name="Marquand E."/>
            <person name="Bret-Mestries E."/>
            <person name="Morien E."/>
            <person name="Nambeesan S."/>
            <person name="Nguyen T."/>
            <person name="Pegot-Espagnet P."/>
            <person name="Pouilly N."/>
            <person name="Raftis F."/>
            <person name="Sallet E."/>
            <person name="Schiex T."/>
            <person name="Thomas J."/>
            <person name="Vandecasteele C."/>
            <person name="Vares D."/>
            <person name="Vear F."/>
            <person name="Vautrin S."/>
            <person name="Crespi M."/>
            <person name="Mangin B."/>
            <person name="Burke J.M."/>
            <person name="Salse J."/>
            <person name="Munos S."/>
            <person name="Vincourt P."/>
            <person name="Rieseberg L.H."/>
            <person name="Langlade N.B."/>
        </authorList>
    </citation>
    <scope>NUCLEOTIDE SEQUENCE [LARGE SCALE GENOMIC DNA]</scope>
    <source>
        <strain evidence="4">cv. SF193</strain>
        <tissue evidence="2">Leaves</tissue>
    </source>
</reference>
<dbReference type="Proteomes" id="UP000215914">
    <property type="component" value="Chromosome 2"/>
</dbReference>
<evidence type="ECO:0000313" key="2">
    <source>
        <dbReference type="EMBL" id="KAF5797147.1"/>
    </source>
</evidence>
<evidence type="ECO:0000313" key="4">
    <source>
        <dbReference type="Proteomes" id="UP000215914"/>
    </source>
</evidence>
<reference evidence="3" key="2">
    <citation type="submission" date="2017-02" db="EMBL/GenBank/DDBJ databases">
        <title>Sunflower complete genome.</title>
        <authorList>
            <person name="Langlade N."/>
            <person name="Munos S."/>
        </authorList>
    </citation>
    <scope>NUCLEOTIDE SEQUENCE [LARGE SCALE GENOMIC DNA]</scope>
    <source>
        <tissue evidence="3">Leaves</tissue>
    </source>
</reference>
<reference evidence="2" key="3">
    <citation type="submission" date="2020-06" db="EMBL/GenBank/DDBJ databases">
        <title>Helianthus annuus Genome sequencing and assembly Release 2.</title>
        <authorList>
            <person name="Gouzy J."/>
            <person name="Langlade N."/>
            <person name="Munos S."/>
        </authorList>
    </citation>
    <scope>NUCLEOTIDE SEQUENCE</scope>
    <source>
        <tissue evidence="2">Leaves</tissue>
    </source>
</reference>
<dbReference type="EMBL" id="CM007891">
    <property type="protein sequence ID" value="OTG33543.1"/>
    <property type="molecule type" value="Genomic_DNA"/>
</dbReference>
<dbReference type="PANTHER" id="PTHR47071:SF2">
    <property type="entry name" value="PROTEIN TRM32"/>
    <property type="match status" value="1"/>
</dbReference>
<organism evidence="3 4">
    <name type="scientific">Helianthus annuus</name>
    <name type="common">Common sunflower</name>
    <dbReference type="NCBI Taxonomy" id="4232"/>
    <lineage>
        <taxon>Eukaryota</taxon>
        <taxon>Viridiplantae</taxon>
        <taxon>Streptophyta</taxon>
        <taxon>Embryophyta</taxon>
        <taxon>Tracheophyta</taxon>
        <taxon>Spermatophyta</taxon>
        <taxon>Magnoliopsida</taxon>
        <taxon>eudicotyledons</taxon>
        <taxon>Gunneridae</taxon>
        <taxon>Pentapetalae</taxon>
        <taxon>asterids</taxon>
        <taxon>campanulids</taxon>
        <taxon>Asterales</taxon>
        <taxon>Asteraceae</taxon>
        <taxon>Asteroideae</taxon>
        <taxon>Heliantheae alliance</taxon>
        <taxon>Heliantheae</taxon>
        <taxon>Helianthus</taxon>
    </lineage>
</organism>
<feature type="domain" description="DUF4378" evidence="1">
    <location>
        <begin position="349"/>
        <end position="509"/>
    </location>
</feature>
<dbReference type="Pfam" id="PF14309">
    <property type="entry name" value="DUF4378"/>
    <property type="match status" value="1"/>
</dbReference>
<keyword evidence="4" id="KW-1185">Reference proteome</keyword>
<dbReference type="FunCoup" id="A0A251VE86">
    <property type="interactions" value="12"/>
</dbReference>
<dbReference type="AlphaFoldDB" id="A0A251VE86"/>
<dbReference type="InterPro" id="IPR044257">
    <property type="entry name" value="TRM32-like"/>
</dbReference>
<dbReference type="InParanoid" id="A0A251VE86"/>
<evidence type="ECO:0000313" key="3">
    <source>
        <dbReference type="EMBL" id="OTG33543.1"/>
    </source>
</evidence>
<dbReference type="STRING" id="4232.A0A251VE86"/>
<dbReference type="PANTHER" id="PTHR47071">
    <property type="entry name" value="PROTEIN TRM32"/>
    <property type="match status" value="1"/>
</dbReference>
<dbReference type="Gramene" id="mRNA:HanXRQr2_Chr08g0360261">
    <property type="protein sequence ID" value="mRNA:HanXRQr2_Chr08g0360261"/>
    <property type="gene ID" value="HanXRQr2_Chr08g0360261"/>
</dbReference>
<dbReference type="InterPro" id="IPR025486">
    <property type="entry name" value="DUF4378"/>
</dbReference>
<accession>A0A251VE86</accession>
<dbReference type="OrthoDB" id="758104at2759"/>